<feature type="compositionally biased region" description="Polar residues" evidence="1">
    <location>
        <begin position="204"/>
        <end position="223"/>
    </location>
</feature>
<reference evidence="2 3" key="1">
    <citation type="submission" date="2018-04" db="EMBL/GenBank/DDBJ databases">
        <authorList>
            <person name="Zhang X."/>
            <person name="Yuan J."/>
            <person name="Li F."/>
            <person name="Xiang J."/>
        </authorList>
    </citation>
    <scope>NUCLEOTIDE SEQUENCE [LARGE SCALE GENOMIC DNA]</scope>
    <source>
        <tissue evidence="2">Muscle</tissue>
    </source>
</reference>
<accession>A0A423U2I2</accession>
<feature type="region of interest" description="Disordered" evidence="1">
    <location>
        <begin position="57"/>
        <end position="276"/>
    </location>
</feature>
<dbReference type="AlphaFoldDB" id="A0A423U2I2"/>
<feature type="compositionally biased region" description="Polar residues" evidence="1">
    <location>
        <begin position="107"/>
        <end position="116"/>
    </location>
</feature>
<keyword evidence="3" id="KW-1185">Reference proteome</keyword>
<sequence length="422" mass="45799">MTNKVKGDSLRAVTRAPSVLFLLLSLSITLADRHAGTSLPWNASSFKAIPVMQHLPGAHDLGRRARPDPDMRRQHGPEAGQARVPGGRPAGTGPSASGEGPKLAGTSPPTEASPHTSSHGGGAGPQPQPHSALAVSEAEDSRTRAQAGSPSVNIPNRIAGWQEGTNLQTKELSTTSSRPPSRNDVASSAATEIDNSDYPETLMTEYSGSVRQTGHQKTPMHQTDNGKEITDDKRTDYPDALAEENGLSNTLPHSANPFPPSYSEYPSAEQGNKVLDGQPDKVANELIRNVSQPLYSDRHSDREPDLQTDRETNKVQSVTADNLDIQTKGKEELYIDNNTDLLRSYSNYEDYYSNYQTDSSPTYCDLETCHLDKETIWSLDNSTIEYEELSFLAYKIVCNGSFSLTNLTLGITRSCAGLTTQL</sequence>
<feature type="compositionally biased region" description="Basic and acidic residues" evidence="1">
    <location>
        <begin position="60"/>
        <end position="76"/>
    </location>
</feature>
<dbReference type="Proteomes" id="UP000283509">
    <property type="component" value="Unassembled WGS sequence"/>
</dbReference>
<feature type="compositionally biased region" description="Basic and acidic residues" evidence="1">
    <location>
        <begin position="224"/>
        <end position="237"/>
    </location>
</feature>
<evidence type="ECO:0000313" key="2">
    <source>
        <dbReference type="EMBL" id="ROT82923.1"/>
    </source>
</evidence>
<comment type="caution">
    <text evidence="2">The sequence shown here is derived from an EMBL/GenBank/DDBJ whole genome shotgun (WGS) entry which is preliminary data.</text>
</comment>
<feature type="compositionally biased region" description="Polar residues" evidence="1">
    <location>
        <begin position="144"/>
        <end position="154"/>
    </location>
</feature>
<evidence type="ECO:0000256" key="1">
    <source>
        <dbReference type="SAM" id="MobiDB-lite"/>
    </source>
</evidence>
<evidence type="ECO:0000313" key="3">
    <source>
        <dbReference type="Proteomes" id="UP000283509"/>
    </source>
</evidence>
<feature type="compositionally biased region" description="Polar residues" evidence="1">
    <location>
        <begin position="163"/>
        <end position="190"/>
    </location>
</feature>
<organism evidence="2 3">
    <name type="scientific">Penaeus vannamei</name>
    <name type="common">Whiteleg shrimp</name>
    <name type="synonym">Litopenaeus vannamei</name>
    <dbReference type="NCBI Taxonomy" id="6689"/>
    <lineage>
        <taxon>Eukaryota</taxon>
        <taxon>Metazoa</taxon>
        <taxon>Ecdysozoa</taxon>
        <taxon>Arthropoda</taxon>
        <taxon>Crustacea</taxon>
        <taxon>Multicrustacea</taxon>
        <taxon>Malacostraca</taxon>
        <taxon>Eumalacostraca</taxon>
        <taxon>Eucarida</taxon>
        <taxon>Decapoda</taxon>
        <taxon>Dendrobranchiata</taxon>
        <taxon>Penaeoidea</taxon>
        <taxon>Penaeidae</taxon>
        <taxon>Penaeus</taxon>
    </lineage>
</organism>
<feature type="compositionally biased region" description="Basic and acidic residues" evidence="1">
    <location>
        <begin position="296"/>
        <end position="312"/>
    </location>
</feature>
<dbReference type="EMBL" id="QCYY01000759">
    <property type="protein sequence ID" value="ROT82923.1"/>
    <property type="molecule type" value="Genomic_DNA"/>
</dbReference>
<gene>
    <name evidence="2" type="ORF">C7M84_023908</name>
</gene>
<protein>
    <submittedName>
        <fullName evidence="2">Uncharacterized protein</fullName>
    </submittedName>
</protein>
<reference evidence="2 3" key="2">
    <citation type="submission" date="2019-01" db="EMBL/GenBank/DDBJ databases">
        <title>The decoding of complex shrimp genome reveals the adaptation for benthos swimmer, frequently molting mechanism and breeding impact on genome.</title>
        <authorList>
            <person name="Sun Y."/>
            <person name="Gao Y."/>
            <person name="Yu Y."/>
        </authorList>
    </citation>
    <scope>NUCLEOTIDE SEQUENCE [LARGE SCALE GENOMIC DNA]</scope>
    <source>
        <tissue evidence="2">Muscle</tissue>
    </source>
</reference>
<feature type="region of interest" description="Disordered" evidence="1">
    <location>
        <begin position="289"/>
        <end position="312"/>
    </location>
</feature>
<proteinExistence type="predicted"/>
<name>A0A423U2I2_PENVA</name>